<name>A0A167Q4I7_PHYB8</name>
<gene>
    <name evidence="2" type="ORF">PHYBLDRAFT_164141</name>
</gene>
<keyword evidence="1" id="KW-0472">Membrane</keyword>
<sequence length="168" mass="19670">MHLHLYLGECINNFGPIYAFGLFSFEIYNTLFKNLDINQKRGFEITMMKRFLKKIYAGNYIQSFEEKFSASTVNFLYSITRSQLWDVNLCHQICCHSRLSCKLSSANSITSVYINIVRTCTTVTIFFVITQIAVLSSRYPLLINSIFLVLTFKSFLMKRKTYQKTFNH</sequence>
<feature type="transmembrane region" description="Helical" evidence="1">
    <location>
        <begin position="112"/>
        <end position="133"/>
    </location>
</feature>
<reference evidence="3" key="1">
    <citation type="submission" date="2015-06" db="EMBL/GenBank/DDBJ databases">
        <title>Expansion of signal transduction pathways in fungi by whole-genome duplication.</title>
        <authorList>
            <consortium name="DOE Joint Genome Institute"/>
            <person name="Corrochano L.M."/>
            <person name="Kuo A."/>
            <person name="Marcet-Houben M."/>
            <person name="Polaino S."/>
            <person name="Salamov A."/>
            <person name="Villalobos J.M."/>
            <person name="Alvarez M.I."/>
            <person name="Avalos J."/>
            <person name="Benito E.P."/>
            <person name="Benoit I."/>
            <person name="Burger G."/>
            <person name="Camino L.P."/>
            <person name="Canovas D."/>
            <person name="Cerda-Olmedo E."/>
            <person name="Cheng J.-F."/>
            <person name="Dominguez A."/>
            <person name="Elias M."/>
            <person name="Eslava A.P."/>
            <person name="Glaser F."/>
            <person name="Grimwood J."/>
            <person name="Gutierrez G."/>
            <person name="Heitman J."/>
            <person name="Henrissat B."/>
            <person name="Iturriaga E.A."/>
            <person name="Lang B.F."/>
            <person name="Lavin J.L."/>
            <person name="Lee S."/>
            <person name="Li W."/>
            <person name="Lindquist E."/>
            <person name="Lopez-Garcia S."/>
            <person name="Luque E.M."/>
            <person name="Marcos A.T."/>
            <person name="Martin J."/>
            <person name="McCluskey K."/>
            <person name="Medina H.R."/>
            <person name="Miralles-Duran A."/>
            <person name="Miyazaki A."/>
            <person name="Munoz-Torres E."/>
            <person name="Oguiza J.A."/>
            <person name="Ohm R."/>
            <person name="Olmedo M."/>
            <person name="Orejas M."/>
            <person name="Ortiz-Castellanos L."/>
            <person name="Pisabarro A.G."/>
            <person name="Rodriguez-Romero J."/>
            <person name="Ruiz-Herrera J."/>
            <person name="Ruiz-Vazquez R."/>
            <person name="Sanz C."/>
            <person name="Schackwitz W."/>
            <person name="Schmutz J."/>
            <person name="Shahriari M."/>
            <person name="Shelest E."/>
            <person name="Silva-Franco F."/>
            <person name="Soanes D."/>
            <person name="Syed K."/>
            <person name="Tagua V.G."/>
            <person name="Talbot N.J."/>
            <person name="Thon M."/>
            <person name="De vries R.P."/>
            <person name="Wiebenga A."/>
            <person name="Yadav J.S."/>
            <person name="Braun E.L."/>
            <person name="Baker S."/>
            <person name="Garre V."/>
            <person name="Horwitz B."/>
            <person name="Torres-Martinez S."/>
            <person name="Idnurm A."/>
            <person name="Herrera-Estrella A."/>
            <person name="Gabaldon T."/>
            <person name="Grigoriev I.V."/>
        </authorList>
    </citation>
    <scope>NUCLEOTIDE SEQUENCE [LARGE SCALE GENOMIC DNA]</scope>
    <source>
        <strain evidence="3">NRRL 1555(-)</strain>
    </source>
</reference>
<evidence type="ECO:0000313" key="2">
    <source>
        <dbReference type="EMBL" id="OAD79059.1"/>
    </source>
</evidence>
<feature type="transmembrane region" description="Helical" evidence="1">
    <location>
        <begin position="139"/>
        <end position="156"/>
    </location>
</feature>
<dbReference type="EMBL" id="KV440973">
    <property type="protein sequence ID" value="OAD79059.1"/>
    <property type="molecule type" value="Genomic_DNA"/>
</dbReference>
<evidence type="ECO:0000313" key="3">
    <source>
        <dbReference type="Proteomes" id="UP000077315"/>
    </source>
</evidence>
<keyword evidence="1" id="KW-0812">Transmembrane</keyword>
<dbReference type="VEuPathDB" id="FungiDB:PHYBLDRAFT_164141"/>
<dbReference type="AlphaFoldDB" id="A0A167Q4I7"/>
<dbReference type="Proteomes" id="UP000077315">
    <property type="component" value="Unassembled WGS sequence"/>
</dbReference>
<dbReference type="RefSeq" id="XP_018297099.1">
    <property type="nucleotide sequence ID" value="XM_018434950.1"/>
</dbReference>
<dbReference type="InParanoid" id="A0A167Q4I7"/>
<accession>A0A167Q4I7</accession>
<protein>
    <submittedName>
        <fullName evidence="2">Uncharacterized protein</fullName>
    </submittedName>
</protein>
<keyword evidence="1" id="KW-1133">Transmembrane helix</keyword>
<evidence type="ECO:0000256" key="1">
    <source>
        <dbReference type="SAM" id="Phobius"/>
    </source>
</evidence>
<dbReference type="GeneID" id="28995856"/>
<keyword evidence="3" id="KW-1185">Reference proteome</keyword>
<organism evidence="2 3">
    <name type="scientific">Phycomyces blakesleeanus (strain ATCC 8743b / DSM 1359 / FGSC 10004 / NBRC 33097 / NRRL 1555)</name>
    <dbReference type="NCBI Taxonomy" id="763407"/>
    <lineage>
        <taxon>Eukaryota</taxon>
        <taxon>Fungi</taxon>
        <taxon>Fungi incertae sedis</taxon>
        <taxon>Mucoromycota</taxon>
        <taxon>Mucoromycotina</taxon>
        <taxon>Mucoromycetes</taxon>
        <taxon>Mucorales</taxon>
        <taxon>Phycomycetaceae</taxon>
        <taxon>Phycomyces</taxon>
    </lineage>
</organism>
<proteinExistence type="predicted"/>
<dbReference type="OrthoDB" id="3247418at2759"/>